<dbReference type="GeneID" id="108675002"/>
<proteinExistence type="predicted"/>
<protein>
    <submittedName>
        <fullName evidence="3">Uncharacterized protein LOC108675002</fullName>
    </submittedName>
</protein>
<dbReference type="OrthoDB" id="6378730at2759"/>
<evidence type="ECO:0000313" key="2">
    <source>
        <dbReference type="Proteomes" id="UP000694843"/>
    </source>
</evidence>
<organism evidence="2 3">
    <name type="scientific">Hyalella azteca</name>
    <name type="common">Amphipod</name>
    <dbReference type="NCBI Taxonomy" id="294128"/>
    <lineage>
        <taxon>Eukaryota</taxon>
        <taxon>Metazoa</taxon>
        <taxon>Ecdysozoa</taxon>
        <taxon>Arthropoda</taxon>
        <taxon>Crustacea</taxon>
        <taxon>Multicrustacea</taxon>
        <taxon>Malacostraca</taxon>
        <taxon>Eumalacostraca</taxon>
        <taxon>Peracarida</taxon>
        <taxon>Amphipoda</taxon>
        <taxon>Senticaudata</taxon>
        <taxon>Talitrida</taxon>
        <taxon>Talitroidea</taxon>
        <taxon>Hyalellidae</taxon>
        <taxon>Hyalella</taxon>
    </lineage>
</organism>
<dbReference type="AlphaFoldDB" id="A0A8B7P063"/>
<evidence type="ECO:0000313" key="3">
    <source>
        <dbReference type="RefSeq" id="XP_018018481.1"/>
    </source>
</evidence>
<dbReference type="PANTHER" id="PTHR47331:SF5">
    <property type="entry name" value="RIBONUCLEASE H"/>
    <property type="match status" value="1"/>
</dbReference>
<reference evidence="3" key="1">
    <citation type="submission" date="2025-08" db="UniProtKB">
        <authorList>
            <consortium name="RefSeq"/>
        </authorList>
    </citation>
    <scope>IDENTIFICATION</scope>
    <source>
        <tissue evidence="3">Whole organism</tissue>
    </source>
</reference>
<dbReference type="Proteomes" id="UP000694843">
    <property type="component" value="Unplaced"/>
</dbReference>
<keyword evidence="2" id="KW-1185">Reference proteome</keyword>
<feature type="compositionally biased region" description="Polar residues" evidence="1">
    <location>
        <begin position="117"/>
        <end position="130"/>
    </location>
</feature>
<sequence>MSDDNYAVKVKEPSIESDKKPAARILQTTVSSNTSPRQTCPIHQSASHSILDCKAFSQLQYSERRIIAINNVLCFRCLGTHRAADCASNFKCDVCHRQHHTLMHRPTTDPTPRSTSNITPENTPHLSNNAPGNIYRDTSSKQHTLGAHVMYTQLNDQGDNAKNCSKTLLVELTMKSAPDKRLVAYCIIDEQATTSLVDDRVPAFFNQSFPLQEYSLSFARPDCTLAATGQVVTGLMVRGINASEVINIPEALSTPSLSDTRHEAATPQIAKLHPHTAHLAHLFPPRHPEAEVLLLIGRNCGRAMSTESLTPGCEPYVHKTPLGYALVGHTCIKEQLPTPAFTVLATRVDTRNSNSVSVKYRFPSKLPDGSLADSFARNAEDDLQGLSRDDRTFLSLMAENVRTTPEGHIELPLPIRDQNLPDNKIAVFHRSKNTLNKLKSQDSKLKSCLEAMRKNIEAGFVEKVPPTQLDPPSGRSWYLPIFCVDQPKKSKVRLVYDASAKYNGTSLNDALYQGPDLTNHLRGVLLRFREHPIAFGADIEAMFSNFKVPAEQRDLLRFFWFDQNDCNKPIVQYRSTSHIFGCTSSPAVANFGLKHCASQPFPKDYDLARRYINESFYVDDGLRSVTSPECAIQVLTKAREMLFRHNIRLHKIVSNSPEVVNHFPATERAGEPLHLEMQPTSVQRTLGVAWSTLNDAFMINVTIPQRSFTKRGIISVVNTIYDPLGLVSPVTLMGRLIQRDVLPPKDSVNLLQNFGWDDLLPDQYKVGWDRWIESLRLLKLIQVPRNFYPLNFRPQKQELHVYCDASDKAIGYVMYLRSLSDEGDTHVAFVSSASRVAPRCATSIPRLELCAALEAAKGATSTVTELERKPDNVLMHSDSKIVLGYLANKQRRFSKYVERRVSIILDHTLQSNWHYISSKENPADYASRPTYPDTLTSTPWFNGPATLWNPSYCPDKLPQEEVSLPEETKTASILLTAITQETSPLASVWNRTNKLNTLINITRNVTKFKHHIDLVRQKRGITLAPRPAKISRNDALKILIKEAQKGPYGTILALLENRKRLPENCKTTELTPRLDSDGILRVGGRLKNANLPFCVKHPALLPREHPLSTIIASHFHEESKHQGGHITHGTLIQAGFHIEHGRQLIRKMIRDCVTCRKLRAEPMTQIMSDLPSDRIENFVQYSTSPI</sequence>
<accession>A0A8B7P063</accession>
<dbReference type="InterPro" id="IPR043502">
    <property type="entry name" value="DNA/RNA_pol_sf"/>
</dbReference>
<dbReference type="OMA" id="CYTFKYR"/>
<feature type="compositionally biased region" description="Basic and acidic residues" evidence="1">
    <location>
        <begin position="9"/>
        <end position="21"/>
    </location>
</feature>
<gene>
    <name evidence="3" type="primary">LOC108675002</name>
</gene>
<dbReference type="GO" id="GO:0071897">
    <property type="term" value="P:DNA biosynthetic process"/>
    <property type="evidence" value="ECO:0007669"/>
    <property type="project" value="UniProtKB-ARBA"/>
</dbReference>
<dbReference type="SUPFAM" id="SSF56672">
    <property type="entry name" value="DNA/RNA polymerases"/>
    <property type="match status" value="1"/>
</dbReference>
<dbReference type="RefSeq" id="XP_018018481.1">
    <property type="nucleotide sequence ID" value="XM_018162992.1"/>
</dbReference>
<dbReference type="PANTHER" id="PTHR47331">
    <property type="entry name" value="PHD-TYPE DOMAIN-CONTAINING PROTEIN"/>
    <property type="match status" value="1"/>
</dbReference>
<evidence type="ECO:0000256" key="1">
    <source>
        <dbReference type="SAM" id="MobiDB-lite"/>
    </source>
</evidence>
<feature type="region of interest" description="Disordered" evidence="1">
    <location>
        <begin position="104"/>
        <end position="130"/>
    </location>
</feature>
<feature type="region of interest" description="Disordered" evidence="1">
    <location>
        <begin position="1"/>
        <end position="21"/>
    </location>
</feature>
<dbReference type="KEGG" id="hazt:108675002"/>
<name>A0A8B7P063_HYAAZ</name>
<dbReference type="Pfam" id="PF05380">
    <property type="entry name" value="Peptidase_A17"/>
    <property type="match status" value="1"/>
</dbReference>
<dbReference type="InterPro" id="IPR008042">
    <property type="entry name" value="Retrotrans_Pao"/>
</dbReference>